<dbReference type="EMBL" id="JARBHA010000004">
    <property type="protein sequence ID" value="KAJ9703378.1"/>
    <property type="molecule type" value="Genomic_DNA"/>
</dbReference>
<reference evidence="4 5" key="1">
    <citation type="journal article" date="2023" name="BMC Biotechnol.">
        <title>Vitis rotundifolia cv Carlos genome sequencing.</title>
        <authorList>
            <person name="Huff M."/>
            <person name="Hulse-Kemp A."/>
            <person name="Scheffler B."/>
            <person name="Youngblood R."/>
            <person name="Simpson S."/>
            <person name="Babiker E."/>
            <person name="Staton M."/>
        </authorList>
    </citation>
    <scope>NUCLEOTIDE SEQUENCE [LARGE SCALE GENOMIC DNA]</scope>
    <source>
        <tissue evidence="4">Leaf</tissue>
    </source>
</reference>
<gene>
    <name evidence="4" type="ORF">PVL29_004954</name>
</gene>
<dbReference type="SUPFAM" id="SSF48576">
    <property type="entry name" value="Terpenoid synthases"/>
    <property type="match status" value="1"/>
</dbReference>
<name>A0AA39ABG5_VITRO</name>
<evidence type="ECO:0000256" key="1">
    <source>
        <dbReference type="ARBA" id="ARBA00001946"/>
    </source>
</evidence>
<keyword evidence="5" id="KW-1185">Reference proteome</keyword>
<comment type="cofactor">
    <cofactor evidence="1">
        <name>Mg(2+)</name>
        <dbReference type="ChEBI" id="CHEBI:18420"/>
    </cofactor>
</comment>
<dbReference type="Proteomes" id="UP001168098">
    <property type="component" value="Unassembled WGS sequence"/>
</dbReference>
<dbReference type="AlphaFoldDB" id="A0AA39ABG5"/>
<keyword evidence="3" id="KW-0460">Magnesium</keyword>
<sequence>MALDNVVPLRDPMGIRKAMRYTVLNGGKRNPLFCELVGGQESTVMPVACAMKMMYTMSLMQDDLLCMDNDDRR</sequence>
<accession>A0AA39ABG5</accession>
<dbReference type="GO" id="GO:0046872">
    <property type="term" value="F:metal ion binding"/>
    <property type="evidence" value="ECO:0007669"/>
    <property type="project" value="UniProtKB-KW"/>
</dbReference>
<keyword evidence="2" id="KW-0479">Metal-binding</keyword>
<organism evidence="4 5">
    <name type="scientific">Vitis rotundifolia</name>
    <name type="common">Muscadine grape</name>
    <dbReference type="NCBI Taxonomy" id="103349"/>
    <lineage>
        <taxon>Eukaryota</taxon>
        <taxon>Viridiplantae</taxon>
        <taxon>Streptophyta</taxon>
        <taxon>Embryophyta</taxon>
        <taxon>Tracheophyta</taxon>
        <taxon>Spermatophyta</taxon>
        <taxon>Magnoliopsida</taxon>
        <taxon>eudicotyledons</taxon>
        <taxon>Gunneridae</taxon>
        <taxon>Pentapetalae</taxon>
        <taxon>rosids</taxon>
        <taxon>Vitales</taxon>
        <taxon>Vitaceae</taxon>
        <taxon>Viteae</taxon>
        <taxon>Vitis</taxon>
    </lineage>
</organism>
<dbReference type="InterPro" id="IPR008949">
    <property type="entry name" value="Isoprenoid_synthase_dom_sf"/>
</dbReference>
<dbReference type="GO" id="GO:0004311">
    <property type="term" value="F:geranylgeranyl diphosphate synthase activity"/>
    <property type="evidence" value="ECO:0007669"/>
    <property type="project" value="TreeGrafter"/>
</dbReference>
<evidence type="ECO:0000313" key="4">
    <source>
        <dbReference type="EMBL" id="KAJ9703378.1"/>
    </source>
</evidence>
<evidence type="ECO:0000313" key="5">
    <source>
        <dbReference type="Proteomes" id="UP001168098"/>
    </source>
</evidence>
<evidence type="ECO:0000256" key="3">
    <source>
        <dbReference type="ARBA" id="ARBA00022842"/>
    </source>
</evidence>
<dbReference type="PANTHER" id="PTHR43281:SF24">
    <property type="entry name" value="OS07G0580900 PROTEIN"/>
    <property type="match status" value="1"/>
</dbReference>
<comment type="caution">
    <text evidence="4">The sequence shown here is derived from an EMBL/GenBank/DDBJ whole genome shotgun (WGS) entry which is preliminary data.</text>
</comment>
<proteinExistence type="predicted"/>
<protein>
    <submittedName>
        <fullName evidence="4">Uncharacterized protein</fullName>
    </submittedName>
</protein>
<dbReference type="Gene3D" id="1.10.600.10">
    <property type="entry name" value="Farnesyl Diphosphate Synthase"/>
    <property type="match status" value="1"/>
</dbReference>
<evidence type="ECO:0000256" key="2">
    <source>
        <dbReference type="ARBA" id="ARBA00022723"/>
    </source>
</evidence>
<dbReference type="PANTHER" id="PTHR43281">
    <property type="entry name" value="FARNESYL DIPHOSPHATE SYNTHASE"/>
    <property type="match status" value="1"/>
</dbReference>